<evidence type="ECO:0000313" key="17">
    <source>
        <dbReference type="EMBL" id="ACX75983.1"/>
    </source>
</evidence>
<feature type="compositionally biased region" description="Low complexity" evidence="14">
    <location>
        <begin position="41"/>
        <end position="64"/>
    </location>
</feature>
<evidence type="ECO:0000256" key="14">
    <source>
        <dbReference type="SAM" id="MobiDB-lite"/>
    </source>
</evidence>
<evidence type="ECO:0000259" key="16">
    <source>
        <dbReference type="PROSITE" id="PS51918"/>
    </source>
</evidence>
<dbReference type="FunFam" id="3.80.30.20:FF:000002">
    <property type="entry name" value="threonylcarbamoyladenosine tRNA methylthiotransferase isoform X2"/>
    <property type="match status" value="1"/>
</dbReference>
<comment type="similarity">
    <text evidence="3">Belongs to the methylthiotransferase family. CDKAL1 subfamily.</text>
</comment>
<dbReference type="PROSITE" id="PS50926">
    <property type="entry name" value="TRAM"/>
    <property type="match status" value="1"/>
</dbReference>
<feature type="domain" description="Radical SAM core" evidence="16">
    <location>
        <begin position="168"/>
        <end position="403"/>
    </location>
</feature>
<dbReference type="InterPro" id="IPR002792">
    <property type="entry name" value="TRAM_dom"/>
</dbReference>
<reference evidence="17 20" key="1">
    <citation type="submission" date="2009-10" db="EMBL/GenBank/DDBJ databases">
        <title>Complete sequence of Fibrobacter succinogenes subsp. succinogenes S85.</title>
        <authorList>
            <consortium name="US DOE Joint Genome Institute"/>
            <person name="Lucas S."/>
            <person name="Copeland A."/>
            <person name="Lapidus A."/>
            <person name="Glavina del Rio T."/>
            <person name="Tice H."/>
            <person name="Bruce D."/>
            <person name="Goodwin L."/>
            <person name="Pitluck S."/>
            <person name="Chertkov O."/>
            <person name="Detter J.C."/>
            <person name="Han C."/>
            <person name="Tapia R."/>
            <person name="Larimer F."/>
            <person name="Land M."/>
            <person name="Hauser L."/>
            <person name="Kyrpides N."/>
            <person name="Mikhailova N."/>
            <person name="Weimer P.J."/>
            <person name="Stevenson D.M."/>
            <person name="Boyum J."/>
            <person name="Brumm P.I."/>
            <person name="Mead D."/>
        </authorList>
    </citation>
    <scope>NUCLEOTIDE SEQUENCE [LARGE SCALE GENOMIC DNA]</scope>
    <source>
        <strain evidence="20">ATCC 19169 / S85</strain>
        <strain evidence="17">S85</strain>
    </source>
</reference>
<evidence type="ECO:0000256" key="7">
    <source>
        <dbReference type="ARBA" id="ARBA00022691"/>
    </source>
</evidence>
<evidence type="ECO:0000313" key="18">
    <source>
        <dbReference type="EMBL" id="ADL26467.1"/>
    </source>
</evidence>
<evidence type="ECO:0000256" key="12">
    <source>
        <dbReference type="ARBA" id="ARBA00031213"/>
    </source>
</evidence>
<dbReference type="GO" id="GO:0035598">
    <property type="term" value="F:tRNA (N(6)-L-threonylcarbamoyladenosine(37)-C(2))-methylthiotransferase activity"/>
    <property type="evidence" value="ECO:0007669"/>
    <property type="project" value="UniProtKB-EC"/>
</dbReference>
<dbReference type="Proteomes" id="UP000000517">
    <property type="component" value="Chromosome"/>
</dbReference>
<keyword evidence="20" id="KW-1185">Reference proteome</keyword>
<dbReference type="STRING" id="59374.FSU_2956"/>
<dbReference type="EMBL" id="CP001792">
    <property type="protein sequence ID" value="ACX75983.1"/>
    <property type="molecule type" value="Genomic_DNA"/>
</dbReference>
<evidence type="ECO:0000256" key="13">
    <source>
        <dbReference type="ARBA" id="ARBA00051661"/>
    </source>
</evidence>
<accession>C9RL35</accession>
<dbReference type="EC" id="2.8.4.5" evidence="4"/>
<dbReference type="EMBL" id="CP002158">
    <property type="protein sequence ID" value="ADL26467.1"/>
    <property type="molecule type" value="Genomic_DNA"/>
</dbReference>
<keyword evidence="9" id="KW-0479">Metal-binding</keyword>
<evidence type="ECO:0000256" key="1">
    <source>
        <dbReference type="ARBA" id="ARBA00001966"/>
    </source>
</evidence>
<dbReference type="Proteomes" id="UP000001497">
    <property type="component" value="Chromosome"/>
</dbReference>
<dbReference type="PANTHER" id="PTHR11918:SF45">
    <property type="entry name" value="THREONYLCARBAMOYLADENOSINE TRNA METHYLTHIOTRANSFERASE"/>
    <property type="match status" value="1"/>
</dbReference>
<evidence type="ECO:0000256" key="4">
    <source>
        <dbReference type="ARBA" id="ARBA00013273"/>
    </source>
</evidence>
<dbReference type="SUPFAM" id="SSF102114">
    <property type="entry name" value="Radical SAM enzymes"/>
    <property type="match status" value="1"/>
</dbReference>
<dbReference type="InterPro" id="IPR007197">
    <property type="entry name" value="rSAM"/>
</dbReference>
<dbReference type="SMART" id="SM00729">
    <property type="entry name" value="Elp3"/>
    <property type="match status" value="1"/>
</dbReference>
<evidence type="ECO:0000256" key="11">
    <source>
        <dbReference type="ARBA" id="ARBA00023014"/>
    </source>
</evidence>
<dbReference type="Gene3D" id="3.80.30.20">
    <property type="entry name" value="tm_1862 like domain"/>
    <property type="match status" value="1"/>
</dbReference>
<evidence type="ECO:0000256" key="9">
    <source>
        <dbReference type="ARBA" id="ARBA00022723"/>
    </source>
</evidence>
<gene>
    <name evidence="17" type="ordered locus">Fisuc_2397</name>
    <name evidence="18" type="ordered locus">FSU_2956</name>
</gene>
<evidence type="ECO:0000256" key="2">
    <source>
        <dbReference type="ARBA" id="ARBA00002399"/>
    </source>
</evidence>
<dbReference type="RefSeq" id="WP_014547021.1">
    <property type="nucleotide sequence ID" value="NC_013410.1"/>
</dbReference>
<dbReference type="HOGENOM" id="CLU_018697_4_2_0"/>
<reference evidence="19" key="2">
    <citation type="submission" date="2010-08" db="EMBL/GenBank/DDBJ databases">
        <title>Complete sequence of Fibrobacter succinogenes subsp. succinogenes S85.</title>
        <authorList>
            <person name="Durkin A.S."/>
            <person name="Nelson K.E."/>
            <person name="Morrison M."/>
            <person name="Forsberg C.W."/>
            <person name="Wilson D.B."/>
            <person name="Russell J.B."/>
            <person name="Cann I.K.O."/>
            <person name="Mackie R.I."/>
            <person name="White B.A."/>
        </authorList>
    </citation>
    <scope>NUCLEOTIDE SEQUENCE [LARGE SCALE GENOMIC DNA]</scope>
    <source>
        <strain evidence="19">ATCC 19169 / S85</strain>
    </source>
</reference>
<feature type="region of interest" description="Disordered" evidence="14">
    <location>
        <begin position="34"/>
        <end position="64"/>
    </location>
</feature>
<dbReference type="InterPro" id="IPR038135">
    <property type="entry name" value="Methylthiotransferase_N_sf"/>
</dbReference>
<dbReference type="eggNOG" id="COG0621">
    <property type="taxonomic scope" value="Bacteria"/>
</dbReference>
<sequence>MIVVLSQGCAANFGDGEKIARILSQKSEVTFEFPEAKPAHSTNAENSTSAANLENAENSTSAENAADFRTEKPEAFYLNVCTVKGNAGAMKLLRKAASTFPGVPIYITGCAPKDFREEALRTVPHVQFTSLKELDASAILPTQSAQSPSSQINARTPDSNKASRNVLRESPFVGIVNIEEGCLDACAFCSTHLVKGRLHSFAPQTIVDQVQALVDDGCLEIQLTGQDCACYGFDIGTNLAELTQRILTHVNGNYRIRLGMGNPRHVLSYQEALLNCFTDDRIYKFIHIPVQSGSENVLKAMNRRHTARDYATLAHAFTERFRKFTLSTDLIVGYPGETAADFNDTLTLLKETRPTVCNITRFVTRPGTVAARLETASNQAVSDDIKHERSAILAEAFQQIALENNREWIGDECTVVTEKPGYRAGTTIARNEAYRPVALQGTFPAGKTLRVRITEAEPFALLAEPLA</sequence>
<keyword evidence="6" id="KW-0808">Transferase</keyword>
<protein>
    <recommendedName>
        <fullName evidence="4">tRNA (N(6)-L-threonylcarbamoyladenosine(37)-C(2))-methylthiotransferase</fullName>
        <ecNumber evidence="4">2.8.4.5</ecNumber>
    </recommendedName>
    <alternativeName>
        <fullName evidence="12">tRNA-t(6)A37 methylthiotransferase</fullName>
    </alternativeName>
</protein>
<comment type="function">
    <text evidence="2">Catalyzes the methylthiolation of N6-threonylcarbamoyladenosine (t(6)A), leading to the formation of 2-methylthio-N6-threonylcarbamoyladenosine (ms(2)t(6)A) at position 37 in tRNAs that read codons beginning with adenine.</text>
</comment>
<evidence type="ECO:0000313" key="20">
    <source>
        <dbReference type="Proteomes" id="UP000001497"/>
    </source>
</evidence>
<keyword evidence="10" id="KW-0408">Iron</keyword>
<evidence type="ECO:0000256" key="6">
    <source>
        <dbReference type="ARBA" id="ARBA00022679"/>
    </source>
</evidence>
<evidence type="ECO:0000256" key="3">
    <source>
        <dbReference type="ARBA" id="ARBA00008616"/>
    </source>
</evidence>
<proteinExistence type="inferred from homology"/>
<evidence type="ECO:0000313" key="19">
    <source>
        <dbReference type="Proteomes" id="UP000000517"/>
    </source>
</evidence>
<dbReference type="SFLD" id="SFLDG01082">
    <property type="entry name" value="B12-binding_domain_containing"/>
    <property type="match status" value="1"/>
</dbReference>
<evidence type="ECO:0000256" key="5">
    <source>
        <dbReference type="ARBA" id="ARBA00022485"/>
    </source>
</evidence>
<evidence type="ECO:0000256" key="8">
    <source>
        <dbReference type="ARBA" id="ARBA00022694"/>
    </source>
</evidence>
<dbReference type="OrthoDB" id="9807593at2"/>
<keyword evidence="8" id="KW-0819">tRNA processing</keyword>
<dbReference type="InterPro" id="IPR020612">
    <property type="entry name" value="Methylthiotransferase_CS"/>
</dbReference>
<dbReference type="Gene3D" id="3.40.50.12160">
    <property type="entry name" value="Methylthiotransferase, N-terminal domain"/>
    <property type="match status" value="1"/>
</dbReference>
<keyword evidence="7" id="KW-0949">S-adenosyl-L-methionine</keyword>
<dbReference type="InterPro" id="IPR023404">
    <property type="entry name" value="rSAM_horseshoe"/>
</dbReference>
<dbReference type="SFLD" id="SFLDS00029">
    <property type="entry name" value="Radical_SAM"/>
    <property type="match status" value="1"/>
</dbReference>
<dbReference type="PROSITE" id="PS51918">
    <property type="entry name" value="RADICAL_SAM"/>
    <property type="match status" value="1"/>
</dbReference>
<keyword evidence="5" id="KW-0004">4Fe-4S</keyword>
<evidence type="ECO:0000256" key="10">
    <source>
        <dbReference type="ARBA" id="ARBA00023004"/>
    </source>
</evidence>
<dbReference type="PANTHER" id="PTHR11918">
    <property type="entry name" value="RADICAL SAM PROTEINS"/>
    <property type="match status" value="1"/>
</dbReference>
<comment type="catalytic activity">
    <reaction evidence="13">
        <text>N(6)-L-threonylcarbamoyladenosine(37) in tRNA + (sulfur carrier)-SH + AH2 + 2 S-adenosyl-L-methionine = 2-methylsulfanyl-N(6)-L-threonylcarbamoyladenosine(37) in tRNA + (sulfur carrier)-H + 5'-deoxyadenosine + L-methionine + A + S-adenosyl-L-homocysteine + 2 H(+)</text>
        <dbReference type="Rhea" id="RHEA:37075"/>
        <dbReference type="Rhea" id="RHEA-COMP:10163"/>
        <dbReference type="Rhea" id="RHEA-COMP:11092"/>
        <dbReference type="Rhea" id="RHEA-COMP:14737"/>
        <dbReference type="Rhea" id="RHEA-COMP:14739"/>
        <dbReference type="ChEBI" id="CHEBI:13193"/>
        <dbReference type="ChEBI" id="CHEBI:15378"/>
        <dbReference type="ChEBI" id="CHEBI:17319"/>
        <dbReference type="ChEBI" id="CHEBI:17499"/>
        <dbReference type="ChEBI" id="CHEBI:29917"/>
        <dbReference type="ChEBI" id="CHEBI:57844"/>
        <dbReference type="ChEBI" id="CHEBI:57856"/>
        <dbReference type="ChEBI" id="CHEBI:59789"/>
        <dbReference type="ChEBI" id="CHEBI:64428"/>
        <dbReference type="ChEBI" id="CHEBI:74418"/>
        <dbReference type="ChEBI" id="CHEBI:74420"/>
        <dbReference type="EC" id="2.8.4.5"/>
    </reaction>
</comment>
<dbReference type="Pfam" id="PF01938">
    <property type="entry name" value="TRAM"/>
    <property type="match status" value="1"/>
</dbReference>
<dbReference type="NCBIfam" id="TIGR00089">
    <property type="entry name" value="MiaB/RimO family radical SAM methylthiotransferase"/>
    <property type="match status" value="1"/>
</dbReference>
<name>C9RL35_FIBSS</name>
<dbReference type="PATRIC" id="fig|59374.8.peg.2829"/>
<evidence type="ECO:0000259" key="15">
    <source>
        <dbReference type="PROSITE" id="PS50926"/>
    </source>
</evidence>
<dbReference type="InterPro" id="IPR006638">
    <property type="entry name" value="Elp3/MiaA/NifB-like_rSAM"/>
</dbReference>
<dbReference type="PROSITE" id="PS01278">
    <property type="entry name" value="MTTASE_RADICAL"/>
    <property type="match status" value="1"/>
</dbReference>
<dbReference type="AlphaFoldDB" id="C9RL35"/>
<comment type="cofactor">
    <cofactor evidence="1">
        <name>[4Fe-4S] cluster</name>
        <dbReference type="ChEBI" id="CHEBI:49883"/>
    </cofactor>
</comment>
<dbReference type="Pfam" id="PF04055">
    <property type="entry name" value="Radical_SAM"/>
    <property type="match status" value="1"/>
</dbReference>
<organism evidence="18 19">
    <name type="scientific">Fibrobacter succinogenes (strain ATCC 19169 / S85)</name>
    <dbReference type="NCBI Taxonomy" id="59374"/>
    <lineage>
        <taxon>Bacteria</taxon>
        <taxon>Pseudomonadati</taxon>
        <taxon>Fibrobacterota</taxon>
        <taxon>Fibrobacteria</taxon>
        <taxon>Fibrobacterales</taxon>
        <taxon>Fibrobacteraceae</taxon>
        <taxon>Fibrobacter</taxon>
    </lineage>
</organism>
<feature type="domain" description="TRAM" evidence="15">
    <location>
        <begin position="406"/>
        <end position="467"/>
    </location>
</feature>
<dbReference type="InterPro" id="IPR005839">
    <property type="entry name" value="Methylthiotransferase"/>
</dbReference>
<dbReference type="KEGG" id="fsu:Fisuc_2397"/>
<dbReference type="GO" id="GO:0051539">
    <property type="term" value="F:4 iron, 4 sulfur cluster binding"/>
    <property type="evidence" value="ECO:0007669"/>
    <property type="project" value="UniProtKB-KW"/>
</dbReference>
<dbReference type="GO" id="GO:0046872">
    <property type="term" value="F:metal ion binding"/>
    <property type="evidence" value="ECO:0007669"/>
    <property type="project" value="UniProtKB-KW"/>
</dbReference>
<keyword evidence="11" id="KW-0411">Iron-sulfur</keyword>
<dbReference type="KEGG" id="fsc:FSU_2956"/>
<reference evidence="18" key="3">
    <citation type="submission" date="2010-08" db="EMBL/GenBank/DDBJ databases">
        <authorList>
            <person name="Durkin A.S."/>
            <person name="Nelson K.E."/>
            <person name="Morrison M."/>
            <person name="Forsberg C.W."/>
            <person name="Wilson D.B."/>
            <person name="Russell J.B."/>
            <person name="Cann I.K.O."/>
            <person name="Mackie R.I."/>
            <person name="White B.A."/>
        </authorList>
    </citation>
    <scope>NUCLEOTIDE SEQUENCE</scope>
    <source>
        <strain evidence="18">S85</strain>
    </source>
</reference>
<dbReference type="InterPro" id="IPR058240">
    <property type="entry name" value="rSAM_sf"/>
</dbReference>
<feature type="region of interest" description="Disordered" evidence="14">
    <location>
        <begin position="142"/>
        <end position="163"/>
    </location>
</feature>